<sequence>MKIMIETQCPIFVTAYNDGDLAADLKAVEADYGSDIDWLLRPGENIFKSEKKEVNLLDLTDRSKVNWHLYGIRGKRYELAFNEDDEA</sequence>
<gene>
    <name evidence="2" type="primary">MSS51_1</name>
    <name evidence="2" type="ORF">H4R34_006251</name>
</gene>
<dbReference type="PANTHER" id="PTHR28069:SF1">
    <property type="entry name" value="PROTEIN MSS51, MITOCHONDRIAL"/>
    <property type="match status" value="1"/>
</dbReference>
<accession>A0A9W8E5A6</accession>
<reference evidence="2" key="1">
    <citation type="submission" date="2022-07" db="EMBL/GenBank/DDBJ databases">
        <title>Phylogenomic reconstructions and comparative analyses of Kickxellomycotina fungi.</title>
        <authorList>
            <person name="Reynolds N.K."/>
            <person name="Stajich J.E."/>
            <person name="Barry K."/>
            <person name="Grigoriev I.V."/>
            <person name="Crous P."/>
            <person name="Smith M.E."/>
        </authorList>
    </citation>
    <scope>NUCLEOTIDE SEQUENCE</scope>
    <source>
        <strain evidence="2">RSA 567</strain>
    </source>
</reference>
<dbReference type="PANTHER" id="PTHR28069">
    <property type="entry name" value="GH20023P"/>
    <property type="match status" value="1"/>
</dbReference>
<dbReference type="OrthoDB" id="5282002at2759"/>
<evidence type="ECO:0000313" key="2">
    <source>
        <dbReference type="EMBL" id="KAJ1968607.1"/>
    </source>
</evidence>
<protein>
    <submittedName>
        <fullName evidence="2">Translational activator for mitochondrial COX1</fullName>
    </submittedName>
</protein>
<name>A0A9W8E5A6_9FUNG</name>
<dbReference type="Proteomes" id="UP001151582">
    <property type="component" value="Unassembled WGS sequence"/>
</dbReference>
<dbReference type="InterPro" id="IPR046824">
    <property type="entry name" value="Mss51-like_C"/>
</dbReference>
<evidence type="ECO:0000313" key="3">
    <source>
        <dbReference type="Proteomes" id="UP001151582"/>
    </source>
</evidence>
<evidence type="ECO:0000259" key="1">
    <source>
        <dbReference type="Pfam" id="PF20179"/>
    </source>
</evidence>
<dbReference type="Pfam" id="PF20179">
    <property type="entry name" value="MSS51_C"/>
    <property type="match status" value="1"/>
</dbReference>
<comment type="caution">
    <text evidence="2">The sequence shown here is derived from an EMBL/GenBank/DDBJ whole genome shotgun (WGS) entry which is preliminary data.</text>
</comment>
<feature type="domain" description="Mitochondrial splicing suppressor 51-like C-terminal" evidence="1">
    <location>
        <begin position="2"/>
        <end position="55"/>
    </location>
</feature>
<proteinExistence type="predicted"/>
<dbReference type="AlphaFoldDB" id="A0A9W8E5A6"/>
<keyword evidence="3" id="KW-1185">Reference proteome</keyword>
<dbReference type="EMBL" id="JANBQB010002086">
    <property type="protein sequence ID" value="KAJ1968607.1"/>
    <property type="molecule type" value="Genomic_DNA"/>
</dbReference>
<organism evidence="2 3">
    <name type="scientific">Dimargaris verticillata</name>
    <dbReference type="NCBI Taxonomy" id="2761393"/>
    <lineage>
        <taxon>Eukaryota</taxon>
        <taxon>Fungi</taxon>
        <taxon>Fungi incertae sedis</taxon>
        <taxon>Zoopagomycota</taxon>
        <taxon>Kickxellomycotina</taxon>
        <taxon>Dimargaritomycetes</taxon>
        <taxon>Dimargaritales</taxon>
        <taxon>Dimargaritaceae</taxon>
        <taxon>Dimargaris</taxon>
    </lineage>
</organism>